<feature type="transmembrane region" description="Helical" evidence="2">
    <location>
        <begin position="138"/>
        <end position="161"/>
    </location>
</feature>
<feature type="transmembrane region" description="Helical" evidence="2">
    <location>
        <begin position="279"/>
        <end position="300"/>
    </location>
</feature>
<dbReference type="Proteomes" id="UP000193920">
    <property type="component" value="Unassembled WGS sequence"/>
</dbReference>
<keyword evidence="4" id="KW-1185">Reference proteome</keyword>
<feature type="region of interest" description="Disordered" evidence="1">
    <location>
        <begin position="437"/>
        <end position="457"/>
    </location>
</feature>
<proteinExistence type="predicted"/>
<evidence type="ECO:0000256" key="2">
    <source>
        <dbReference type="SAM" id="Phobius"/>
    </source>
</evidence>
<feature type="compositionally biased region" description="Basic and acidic residues" evidence="1">
    <location>
        <begin position="495"/>
        <end position="506"/>
    </location>
</feature>
<feature type="transmembrane region" description="Helical" evidence="2">
    <location>
        <begin position="72"/>
        <end position="92"/>
    </location>
</feature>
<keyword evidence="2" id="KW-1133">Transmembrane helix</keyword>
<dbReference type="SUPFAM" id="SSF48097">
    <property type="entry name" value="Regulator of G-protein signaling, RGS"/>
    <property type="match status" value="1"/>
</dbReference>
<evidence type="ECO:0000313" key="4">
    <source>
        <dbReference type="Proteomes" id="UP000193920"/>
    </source>
</evidence>
<organism evidence="3 4">
    <name type="scientific">Neocallimastix californiae</name>
    <dbReference type="NCBI Taxonomy" id="1754190"/>
    <lineage>
        <taxon>Eukaryota</taxon>
        <taxon>Fungi</taxon>
        <taxon>Fungi incertae sedis</taxon>
        <taxon>Chytridiomycota</taxon>
        <taxon>Chytridiomycota incertae sedis</taxon>
        <taxon>Neocallimastigomycetes</taxon>
        <taxon>Neocallimastigales</taxon>
        <taxon>Neocallimastigaceae</taxon>
        <taxon>Neocallimastix</taxon>
    </lineage>
</organism>
<reference evidence="3 4" key="1">
    <citation type="submission" date="2016-08" db="EMBL/GenBank/DDBJ databases">
        <title>A Parts List for Fungal Cellulosomes Revealed by Comparative Genomics.</title>
        <authorList>
            <consortium name="DOE Joint Genome Institute"/>
            <person name="Haitjema C.H."/>
            <person name="Gilmore S.P."/>
            <person name="Henske J.K."/>
            <person name="Solomon K.V."/>
            <person name="De Groot R."/>
            <person name="Kuo A."/>
            <person name="Mondo S.J."/>
            <person name="Salamov A.A."/>
            <person name="Labutti K."/>
            <person name="Zhao Z."/>
            <person name="Chiniquy J."/>
            <person name="Barry K."/>
            <person name="Brewer H.M."/>
            <person name="Purvine S.O."/>
            <person name="Wright A.T."/>
            <person name="Boxma B."/>
            <person name="Van Alen T."/>
            <person name="Hackstein J.H."/>
            <person name="Baker S.E."/>
            <person name="Grigoriev I.V."/>
            <person name="O'Malley M.A."/>
        </authorList>
    </citation>
    <scope>NUCLEOTIDE SEQUENCE [LARGE SCALE GENOMIC DNA]</scope>
    <source>
        <strain evidence="3 4">G1</strain>
    </source>
</reference>
<evidence type="ECO:0000313" key="3">
    <source>
        <dbReference type="EMBL" id="ORY54319.1"/>
    </source>
</evidence>
<protein>
    <recommendedName>
        <fullName evidence="5">RGS domain-containing protein</fullName>
    </recommendedName>
</protein>
<feature type="region of interest" description="Disordered" evidence="1">
    <location>
        <begin position="495"/>
        <end position="550"/>
    </location>
</feature>
<keyword evidence="2" id="KW-0812">Transmembrane</keyword>
<evidence type="ECO:0000256" key="1">
    <source>
        <dbReference type="SAM" id="MobiDB-lite"/>
    </source>
</evidence>
<feature type="transmembrane region" description="Helical" evidence="2">
    <location>
        <begin position="104"/>
        <end position="126"/>
    </location>
</feature>
<feature type="transmembrane region" description="Helical" evidence="2">
    <location>
        <begin position="29"/>
        <end position="49"/>
    </location>
</feature>
<feature type="transmembrane region" description="Helical" evidence="2">
    <location>
        <begin position="246"/>
        <end position="267"/>
    </location>
</feature>
<dbReference type="AlphaFoldDB" id="A0A1Y2D4T2"/>
<name>A0A1Y2D4T2_9FUNG</name>
<keyword evidence="2" id="KW-0472">Membrane</keyword>
<dbReference type="EMBL" id="MCOG01000086">
    <property type="protein sequence ID" value="ORY54319.1"/>
    <property type="molecule type" value="Genomic_DNA"/>
</dbReference>
<evidence type="ECO:0008006" key="5">
    <source>
        <dbReference type="Google" id="ProtNLM"/>
    </source>
</evidence>
<feature type="compositionally biased region" description="Polar residues" evidence="1">
    <location>
        <begin position="521"/>
        <end position="550"/>
    </location>
</feature>
<gene>
    <name evidence="3" type="ORF">LY90DRAFT_670093</name>
</gene>
<feature type="transmembrane region" description="Helical" evidence="2">
    <location>
        <begin position="210"/>
        <end position="231"/>
    </location>
</feature>
<comment type="caution">
    <text evidence="3">The sequence shown here is derived from an EMBL/GenBank/DDBJ whole genome shotgun (WGS) entry which is preliminary data.</text>
</comment>
<dbReference type="Gene3D" id="1.10.167.10">
    <property type="entry name" value="Regulator of G-protein Signalling 4, domain 2"/>
    <property type="match status" value="1"/>
</dbReference>
<sequence>MQYKYFKQSINESSFIFNMSYQKRIDFRIYLLFLFIFITTISGIFYGLIKSGVLRLKFVGNSKQVDEIDSKLSFQISIPLAILFIVTIYLFNKKKNHHLINYRPLILCKIAAIGSAIYCVVLPILLSYSERLFGEYRHFVILGFTLIFAPMTILASMSRYVKLFLLNRRDIGRMKLYNNSQNSIFSGNDSNFEPNEYLKRLNKLSRDSRLVTFSPIIFITSISLLFIPYLYLELYKTLNFVNQFDIISSFVTVSLASVLFMCTLFRINDKDGLTTVKSSSLFFIIPTFFTFFNAICIPLIEVFISNRKLKGKKMLNKKEFTKLLLGSRYIESLKSTAIKCYCVETVLFWDMHLKLMKKVNEALSKNEHQSDESIIAIKQNGFTCTNISSPIPTNYDLLLDLNKNIFGSDNNTILYAGCNYNNINDINHFLVNSTLDSRGGNPEERNISMNRSRGGYPEEKKLTMNELRGGYHEERNTSMNRSRGGYPEEKKLTMNEMRGGYHEERNTSMNRSRSRSEDRNLSMNRSRGRTNNFDCHNNYGNSTNDFSIPSVTVYNDNTIPPRRSNPYSKSIYHHQKNENSISQFSNFSCPNSSSYLDSSTNSEMVELLYNNEPVNLTINRSLERGNINHAFSVASSSTLINNKTYSKPTHIRNNSLNNFNTDIFYELFHVNPEHVELPTELWHDYKYLYYSFISDRSLATINLDTNIINSIEKSIKNNNYTIDMFFPAISETVDLIYQNFYPKLLMK</sequence>
<accession>A0A1Y2D4T2</accession>
<dbReference type="InterPro" id="IPR036305">
    <property type="entry name" value="RGS_sf"/>
</dbReference>
<dbReference type="InterPro" id="IPR044926">
    <property type="entry name" value="RGS_subdomain_2"/>
</dbReference>